<accession>A0A3P1SF22</accession>
<evidence type="ECO:0000256" key="4">
    <source>
        <dbReference type="ARBA" id="ARBA00023136"/>
    </source>
</evidence>
<feature type="transmembrane region" description="Helical" evidence="5">
    <location>
        <begin position="120"/>
        <end position="141"/>
    </location>
</feature>
<dbReference type="Pfam" id="PF07690">
    <property type="entry name" value="MFS_1"/>
    <property type="match status" value="2"/>
</dbReference>
<evidence type="ECO:0000313" key="8">
    <source>
        <dbReference type="Proteomes" id="UP000280444"/>
    </source>
</evidence>
<dbReference type="InterPro" id="IPR051788">
    <property type="entry name" value="MFS_Transporter"/>
</dbReference>
<feature type="transmembrane region" description="Helical" evidence="5">
    <location>
        <begin position="189"/>
        <end position="210"/>
    </location>
</feature>
<feature type="transmembrane region" description="Helical" evidence="5">
    <location>
        <begin position="245"/>
        <end position="266"/>
    </location>
</feature>
<organism evidence="7 8">
    <name type="scientific">Schaalia canis</name>
    <dbReference type="NCBI Taxonomy" id="100469"/>
    <lineage>
        <taxon>Bacteria</taxon>
        <taxon>Bacillati</taxon>
        <taxon>Actinomycetota</taxon>
        <taxon>Actinomycetes</taxon>
        <taxon>Actinomycetales</taxon>
        <taxon>Actinomycetaceae</taxon>
        <taxon>Schaalia</taxon>
    </lineage>
</organism>
<feature type="transmembrane region" description="Helical" evidence="5">
    <location>
        <begin position="286"/>
        <end position="306"/>
    </location>
</feature>
<dbReference type="SUPFAM" id="SSF103473">
    <property type="entry name" value="MFS general substrate transporter"/>
    <property type="match status" value="1"/>
</dbReference>
<dbReference type="Gene3D" id="1.20.1250.20">
    <property type="entry name" value="MFS general substrate transporter like domains"/>
    <property type="match status" value="2"/>
</dbReference>
<dbReference type="Proteomes" id="UP000280444">
    <property type="component" value="Unassembled WGS sequence"/>
</dbReference>
<proteinExistence type="predicted"/>
<gene>
    <name evidence="7" type="ORF">EII11_04710</name>
</gene>
<dbReference type="InterPro" id="IPR036259">
    <property type="entry name" value="MFS_trans_sf"/>
</dbReference>
<feature type="transmembrane region" description="Helical" evidence="5">
    <location>
        <begin position="407"/>
        <end position="425"/>
    </location>
</feature>
<comment type="subcellular location">
    <subcellularLocation>
        <location evidence="1">Cell membrane</location>
        <topology evidence="1">Multi-pass membrane protein</topology>
    </subcellularLocation>
</comment>
<keyword evidence="4 5" id="KW-0472">Membrane</keyword>
<dbReference type="OrthoDB" id="151222at2"/>
<feature type="transmembrane region" description="Helical" evidence="5">
    <location>
        <begin position="23"/>
        <end position="44"/>
    </location>
</feature>
<feature type="transmembrane region" description="Helical" evidence="5">
    <location>
        <begin position="343"/>
        <end position="365"/>
    </location>
</feature>
<keyword evidence="2 5" id="KW-0812">Transmembrane</keyword>
<dbReference type="PANTHER" id="PTHR23514">
    <property type="entry name" value="BYPASS OF STOP CODON PROTEIN 6"/>
    <property type="match status" value="1"/>
</dbReference>
<evidence type="ECO:0000313" key="7">
    <source>
        <dbReference type="EMBL" id="RRC95577.1"/>
    </source>
</evidence>
<dbReference type="GO" id="GO:0022857">
    <property type="term" value="F:transmembrane transporter activity"/>
    <property type="evidence" value="ECO:0007669"/>
    <property type="project" value="InterPro"/>
</dbReference>
<evidence type="ECO:0000256" key="1">
    <source>
        <dbReference type="ARBA" id="ARBA00004651"/>
    </source>
</evidence>
<comment type="caution">
    <text evidence="7">The sequence shown here is derived from an EMBL/GenBank/DDBJ whole genome shotgun (WGS) entry which is preliminary data.</text>
</comment>
<reference evidence="7 8" key="1">
    <citation type="submission" date="2018-11" db="EMBL/GenBank/DDBJ databases">
        <title>Genomes From Bacteria Associated with the Canine Oral Cavity: a Test Case for Automated Genome-Based Taxonomic Assignment.</title>
        <authorList>
            <person name="Coil D.A."/>
            <person name="Jospin G."/>
            <person name="Darling A.E."/>
            <person name="Wallis C."/>
            <person name="Davis I.J."/>
            <person name="Harris S."/>
            <person name="Eisen J.A."/>
            <person name="Holcombe L.J."/>
            <person name="O'Flynn C."/>
        </authorList>
    </citation>
    <scope>NUCLEOTIDE SEQUENCE [LARGE SCALE GENOMIC DNA]</scope>
    <source>
        <strain evidence="7 8">OH770</strain>
    </source>
</reference>
<dbReference type="AlphaFoldDB" id="A0A3P1SF22"/>
<protein>
    <submittedName>
        <fullName evidence="7">MFS transporter</fullName>
    </submittedName>
</protein>
<sequence>MTSAAPTQTPNTPGSLTLRRARAAVFALFLTNGALFAAVVPRFPEIKDIFGLSEPVYGLTVALFPLGAITAGPIAGRIIRRFSSARTAAMGTVGVGIMMSMVGIFATLNTDAASSALKWVLYMLFAVSFFMAGACDAITDVGQNAHGLRVQKHYGRPIINSFHAGWSIGAMCGALLGSIAVGISLPLPLHLIGSSLCFVALGVAVQPFLLRGRDSAKPGLDAAQMPEGTQALDAANPASSHAATIALPVGILLASLTLMSIAGMLIEDASSTWSALYLRDQLGVTGSAVGAAFVTMLATQALGRFAADRVIARIGARATLQAGGLLIVAGMGIALLWPSLPTTLIGMAAAGIGCAASVPLAMNAADDLPGLPVGTGLTIVTWLGRLAFLCAPPIVGLIVAATSLTSAMIVLPLGGLMIALTALVLRPNNTAK</sequence>
<feature type="transmembrane region" description="Helical" evidence="5">
    <location>
        <begin position="318"/>
        <end position="337"/>
    </location>
</feature>
<dbReference type="InterPro" id="IPR011701">
    <property type="entry name" value="MFS"/>
</dbReference>
<dbReference type="RefSeq" id="WP_124869337.1">
    <property type="nucleotide sequence ID" value="NZ_RQZF01000003.1"/>
</dbReference>
<dbReference type="InterPro" id="IPR020846">
    <property type="entry name" value="MFS_dom"/>
</dbReference>
<dbReference type="EMBL" id="RQZF01000003">
    <property type="protein sequence ID" value="RRC95577.1"/>
    <property type="molecule type" value="Genomic_DNA"/>
</dbReference>
<dbReference type="PANTHER" id="PTHR23514:SF13">
    <property type="entry name" value="INNER MEMBRANE PROTEIN YBJJ"/>
    <property type="match status" value="1"/>
</dbReference>
<dbReference type="CDD" id="cd17393">
    <property type="entry name" value="MFS_MosC_like"/>
    <property type="match status" value="1"/>
</dbReference>
<evidence type="ECO:0000259" key="6">
    <source>
        <dbReference type="PROSITE" id="PS50850"/>
    </source>
</evidence>
<feature type="transmembrane region" description="Helical" evidence="5">
    <location>
        <begin position="377"/>
        <end position="401"/>
    </location>
</feature>
<feature type="transmembrane region" description="Helical" evidence="5">
    <location>
        <begin position="56"/>
        <end position="76"/>
    </location>
</feature>
<feature type="domain" description="Major facilitator superfamily (MFS) profile" evidence="6">
    <location>
        <begin position="243"/>
        <end position="432"/>
    </location>
</feature>
<name>A0A3P1SF22_9ACTO</name>
<evidence type="ECO:0000256" key="2">
    <source>
        <dbReference type="ARBA" id="ARBA00022692"/>
    </source>
</evidence>
<keyword evidence="3 5" id="KW-1133">Transmembrane helix</keyword>
<evidence type="ECO:0000256" key="3">
    <source>
        <dbReference type="ARBA" id="ARBA00022989"/>
    </source>
</evidence>
<dbReference type="GO" id="GO:0005886">
    <property type="term" value="C:plasma membrane"/>
    <property type="evidence" value="ECO:0007669"/>
    <property type="project" value="UniProtKB-SubCell"/>
</dbReference>
<keyword evidence="8" id="KW-1185">Reference proteome</keyword>
<evidence type="ECO:0000256" key="5">
    <source>
        <dbReference type="SAM" id="Phobius"/>
    </source>
</evidence>
<dbReference type="PROSITE" id="PS50850">
    <property type="entry name" value="MFS"/>
    <property type="match status" value="1"/>
</dbReference>
<feature type="transmembrane region" description="Helical" evidence="5">
    <location>
        <begin position="162"/>
        <end position="183"/>
    </location>
</feature>
<feature type="transmembrane region" description="Helical" evidence="5">
    <location>
        <begin position="88"/>
        <end position="108"/>
    </location>
</feature>